<dbReference type="InterPro" id="IPR052705">
    <property type="entry name" value="Gliding_Motility_GTPase"/>
</dbReference>
<evidence type="ECO:0000256" key="3">
    <source>
        <dbReference type="ARBA" id="ARBA00022801"/>
    </source>
</evidence>
<comment type="similarity">
    <text evidence="1">Belongs to the GPN-loop GTPase family.</text>
</comment>
<dbReference type="InterPro" id="IPR027417">
    <property type="entry name" value="P-loop_NTPase"/>
</dbReference>
<evidence type="ECO:0000313" key="5">
    <source>
        <dbReference type="EMBL" id="MFF1277663.1"/>
    </source>
</evidence>
<proteinExistence type="inferred from homology"/>
<dbReference type="EMBL" id="JBHVZQ010000040">
    <property type="protein sequence ID" value="MFF1277663.1"/>
    <property type="molecule type" value="Genomic_DNA"/>
</dbReference>
<keyword evidence="6" id="KW-1185">Reference proteome</keyword>
<organism evidence="5 6">
    <name type="scientific">Streptomyces marokkonensis</name>
    <dbReference type="NCBI Taxonomy" id="324855"/>
    <lineage>
        <taxon>Bacteria</taxon>
        <taxon>Bacillati</taxon>
        <taxon>Actinomycetota</taxon>
        <taxon>Actinomycetes</taxon>
        <taxon>Kitasatosporales</taxon>
        <taxon>Streptomycetaceae</taxon>
        <taxon>Streptomyces</taxon>
    </lineage>
</organism>
<keyword evidence="2" id="KW-0547">Nucleotide-binding</keyword>
<evidence type="ECO:0000313" key="6">
    <source>
        <dbReference type="Proteomes" id="UP001601627"/>
    </source>
</evidence>
<protein>
    <submittedName>
        <fullName evidence="5">ATP/GTP-binding protein</fullName>
    </submittedName>
</protein>
<dbReference type="Pfam" id="PF03029">
    <property type="entry name" value="ATP_bind_1"/>
    <property type="match status" value="1"/>
</dbReference>
<accession>A0ABW6QG11</accession>
<name>A0ABW6QG11_9ACTN</name>
<dbReference type="InterPro" id="IPR004130">
    <property type="entry name" value="Gpn"/>
</dbReference>
<comment type="caution">
    <text evidence="5">The sequence shown here is derived from an EMBL/GenBank/DDBJ whole genome shotgun (WGS) entry which is preliminary data.</text>
</comment>
<dbReference type="PANTHER" id="PTHR42708">
    <property type="entry name" value="ATP/GTP-BINDING PROTEIN-RELATED"/>
    <property type="match status" value="1"/>
</dbReference>
<dbReference type="RefSeq" id="WP_149552086.1">
    <property type="nucleotide sequence ID" value="NZ_JBHVZQ010000040.1"/>
</dbReference>
<gene>
    <name evidence="5" type="ORF">ACFVZC_30340</name>
</gene>
<keyword evidence="4" id="KW-0342">GTP-binding</keyword>
<reference evidence="5 6" key="1">
    <citation type="submission" date="2024-09" db="EMBL/GenBank/DDBJ databases">
        <title>The Natural Products Discovery Center: Release of the First 8490 Sequenced Strains for Exploring Actinobacteria Biosynthetic Diversity.</title>
        <authorList>
            <person name="Kalkreuter E."/>
            <person name="Kautsar S.A."/>
            <person name="Yang D."/>
            <person name="Bader C.D."/>
            <person name="Teijaro C.N."/>
            <person name="Fluegel L."/>
            <person name="Davis C.M."/>
            <person name="Simpson J.R."/>
            <person name="Lauterbach L."/>
            <person name="Steele A.D."/>
            <person name="Gui C."/>
            <person name="Meng S."/>
            <person name="Li G."/>
            <person name="Viehrig K."/>
            <person name="Ye F."/>
            <person name="Su P."/>
            <person name="Kiefer A.F."/>
            <person name="Nichols A."/>
            <person name="Cepeda A.J."/>
            <person name="Yan W."/>
            <person name="Fan B."/>
            <person name="Jiang Y."/>
            <person name="Adhikari A."/>
            <person name="Zheng C.-J."/>
            <person name="Schuster L."/>
            <person name="Cowan T.M."/>
            <person name="Smanski M.J."/>
            <person name="Chevrette M.G."/>
            <person name="De Carvalho L.P.S."/>
            <person name="Shen B."/>
        </authorList>
    </citation>
    <scope>NUCLEOTIDE SEQUENCE [LARGE SCALE GENOMIC DNA]</scope>
    <source>
        <strain evidence="5 6">NPDC058328</strain>
    </source>
</reference>
<sequence length="209" mass="22421">MDYDDSSDRVAGTDHGDDPFPTALKILVAGGFGVGKTTLVGAVSEIAPLSTEELLTTVGAATDSLDGIENKVETTVAMDFGRITLDAQHVLYLFGTPGQERFWFMWDELCEGALGAVVLADTRRLEECFAAVDFFEQRGLGFIVAVNEFDGAFRYDPGEVRAALDLPAEVPVVRCDARISSSGVQTLLTLVRHLIVHAPVAATGYGAHR</sequence>
<evidence type="ECO:0000256" key="2">
    <source>
        <dbReference type="ARBA" id="ARBA00022741"/>
    </source>
</evidence>
<dbReference type="PANTHER" id="PTHR42708:SF1">
    <property type="entry name" value="GLIDING MOTILITY PROTEIN MGLA"/>
    <property type="match status" value="1"/>
</dbReference>
<dbReference type="SUPFAM" id="SSF52540">
    <property type="entry name" value="P-loop containing nucleoside triphosphate hydrolases"/>
    <property type="match status" value="1"/>
</dbReference>
<evidence type="ECO:0000256" key="4">
    <source>
        <dbReference type="ARBA" id="ARBA00023134"/>
    </source>
</evidence>
<dbReference type="CDD" id="cd00882">
    <property type="entry name" value="Ras_like_GTPase"/>
    <property type="match status" value="1"/>
</dbReference>
<dbReference type="Gene3D" id="3.40.50.300">
    <property type="entry name" value="P-loop containing nucleotide triphosphate hydrolases"/>
    <property type="match status" value="1"/>
</dbReference>
<dbReference type="Proteomes" id="UP001601627">
    <property type="component" value="Unassembled WGS sequence"/>
</dbReference>
<evidence type="ECO:0000256" key="1">
    <source>
        <dbReference type="ARBA" id="ARBA00005290"/>
    </source>
</evidence>
<keyword evidence="3" id="KW-0378">Hydrolase</keyword>